<reference evidence="2 3" key="1">
    <citation type="submission" date="2017-02" db="EMBL/GenBank/DDBJ databases">
        <title>Draft genome sequence of Haemophilus paracuniculus CCUG 43573 type strain.</title>
        <authorList>
            <person name="Engstrom-Jakobsson H."/>
            <person name="Salva-Serra F."/>
            <person name="Thorell K."/>
            <person name="Gonzales-Siles L."/>
            <person name="Karlsson R."/>
            <person name="Boulund F."/>
            <person name="Engstrand L."/>
            <person name="Kristiansson E."/>
            <person name="Moore E."/>
        </authorList>
    </citation>
    <scope>NUCLEOTIDE SEQUENCE [LARGE SCALE GENOMIC DNA]</scope>
    <source>
        <strain evidence="2 3">CCUG 43573</strain>
    </source>
</reference>
<dbReference type="Gene3D" id="3.40.50.2000">
    <property type="entry name" value="Glycogen Phosphorylase B"/>
    <property type="match status" value="1"/>
</dbReference>
<dbReference type="STRING" id="734.B0187_03375"/>
<comment type="caution">
    <text evidence="2">The sequence shown here is derived from an EMBL/GenBank/DDBJ whole genome shotgun (WGS) entry which is preliminary data.</text>
</comment>
<evidence type="ECO:0000259" key="1">
    <source>
        <dbReference type="Pfam" id="PF00534"/>
    </source>
</evidence>
<dbReference type="GO" id="GO:1901135">
    <property type="term" value="P:carbohydrate derivative metabolic process"/>
    <property type="evidence" value="ECO:0007669"/>
    <property type="project" value="UniProtKB-ARBA"/>
</dbReference>
<dbReference type="InterPro" id="IPR001296">
    <property type="entry name" value="Glyco_trans_1"/>
</dbReference>
<keyword evidence="2" id="KW-0808">Transferase</keyword>
<dbReference type="SUPFAM" id="SSF53756">
    <property type="entry name" value="UDP-Glycosyltransferase/glycogen phosphorylase"/>
    <property type="match status" value="1"/>
</dbReference>
<dbReference type="PANTHER" id="PTHR12526">
    <property type="entry name" value="GLYCOSYLTRANSFERASE"/>
    <property type="match status" value="1"/>
</dbReference>
<dbReference type="Proteomes" id="UP000190867">
    <property type="component" value="Unassembled WGS sequence"/>
</dbReference>
<dbReference type="EMBL" id="MUYA01000004">
    <property type="protein sequence ID" value="OOR99858.1"/>
    <property type="molecule type" value="Genomic_DNA"/>
</dbReference>
<protein>
    <submittedName>
        <fullName evidence="2">Glycosyl transferase family 1</fullName>
    </submittedName>
</protein>
<dbReference type="GO" id="GO:0016757">
    <property type="term" value="F:glycosyltransferase activity"/>
    <property type="evidence" value="ECO:0007669"/>
    <property type="project" value="InterPro"/>
</dbReference>
<dbReference type="OrthoDB" id="4611853at2"/>
<evidence type="ECO:0000313" key="3">
    <source>
        <dbReference type="Proteomes" id="UP000190867"/>
    </source>
</evidence>
<organism evidence="2 3">
    <name type="scientific">Haemophilus paracuniculus</name>
    <dbReference type="NCBI Taxonomy" id="734"/>
    <lineage>
        <taxon>Bacteria</taxon>
        <taxon>Pseudomonadati</taxon>
        <taxon>Pseudomonadota</taxon>
        <taxon>Gammaproteobacteria</taxon>
        <taxon>Pasteurellales</taxon>
        <taxon>Pasteurellaceae</taxon>
        <taxon>Haemophilus</taxon>
    </lineage>
</organism>
<evidence type="ECO:0000313" key="2">
    <source>
        <dbReference type="EMBL" id="OOR99858.1"/>
    </source>
</evidence>
<dbReference type="AlphaFoldDB" id="A0A1T0ATR1"/>
<gene>
    <name evidence="2" type="ORF">B0187_03375</name>
</gene>
<dbReference type="CDD" id="cd03801">
    <property type="entry name" value="GT4_PimA-like"/>
    <property type="match status" value="1"/>
</dbReference>
<dbReference type="Pfam" id="PF00534">
    <property type="entry name" value="Glycos_transf_1"/>
    <property type="match status" value="1"/>
</dbReference>
<dbReference type="RefSeq" id="WP_078236447.1">
    <property type="nucleotide sequence ID" value="NZ_MUYA01000004.1"/>
</dbReference>
<name>A0A1T0ATR1_9PAST</name>
<proteinExistence type="predicted"/>
<feature type="domain" description="Glycosyl transferase family 1" evidence="1">
    <location>
        <begin position="179"/>
        <end position="329"/>
    </location>
</feature>
<keyword evidence="3" id="KW-1185">Reference proteome</keyword>
<sequence>MKITFCLPSMMKRACGGFKIVFEYANRLTENGHVVSIVFLTNNHYKKYIKSKWINKRISSFFLNKYPNWFTLDPKIKKIATPYLDSRDFPESDIIFATAVETAEVVSQLPNNKGKKFYLIQGFENWSFSDEHVISTYKLGMKNIVISNWLKDMVLTKSKENAIVLSNPIDTDKFYPKISPEKRDKLELGLLYHTSEHKGVDIAFSALEKVKEKYPNIHLNMFGAFEYPNELPSWITYTKHANSDQLLELYNKCAIFICASRNEGFGLTGAESMACGCALASTDYGGVFEYATHNKNSLLSPVDDSSALANNIIILIENDDLRSQLATQAVVDINNISWKNQVRNLDKILKMEE</sequence>
<accession>A0A1T0ATR1</accession>
<dbReference type="Gene3D" id="3.40.50.11090">
    <property type="match status" value="1"/>
</dbReference>